<proteinExistence type="predicted"/>
<name>A0A1X6MN48_9APHY</name>
<feature type="region of interest" description="Disordered" evidence="1">
    <location>
        <begin position="235"/>
        <end position="273"/>
    </location>
</feature>
<dbReference type="GeneID" id="36327846"/>
<evidence type="ECO:0000313" key="3">
    <source>
        <dbReference type="Proteomes" id="UP000194127"/>
    </source>
</evidence>
<evidence type="ECO:0000313" key="2">
    <source>
        <dbReference type="EMBL" id="OSX57679.1"/>
    </source>
</evidence>
<dbReference type="STRING" id="670580.A0A1X6MN48"/>
<feature type="region of interest" description="Disordered" evidence="1">
    <location>
        <begin position="26"/>
        <end position="51"/>
    </location>
</feature>
<accession>A0A1X6MN48</accession>
<protein>
    <submittedName>
        <fullName evidence="2">Uncharacterized protein</fullName>
    </submittedName>
</protein>
<feature type="region of interest" description="Disordered" evidence="1">
    <location>
        <begin position="114"/>
        <end position="141"/>
    </location>
</feature>
<gene>
    <name evidence="2" type="ORF">POSPLADRAFT_1076205</name>
</gene>
<dbReference type="RefSeq" id="XP_024334473.1">
    <property type="nucleotide sequence ID" value="XM_024482897.1"/>
</dbReference>
<feature type="compositionally biased region" description="Basic and acidic residues" evidence="1">
    <location>
        <begin position="235"/>
        <end position="244"/>
    </location>
</feature>
<dbReference type="AlphaFoldDB" id="A0A1X6MN48"/>
<sequence>MASSLLDRLSIKPAALSLLNRLGHAAASPVSAEDADSASTSITETDMGPSPTLLGVPLEPVVENGSLHDISSSPETLVPRTFEDEGDTVQFSPVSETAVENFLASVLDPNLVDTHNHHAVSSGPEQSESSEAPRDASSASTSSYVLEECRRLLVPQVIRNAQCRDPHVDYEVLAARVQELATDEWCKEMVGHAKRVVSEMQSRGIVHGNDNTQHVEAAGTGGGGGSRAGVKRVRIEDEANEPHVRGSKIPRTDGQLDAAAGRGRSRDETEIGGAAQSDALFTLDSAIRIVKDCLAPDETPASGQPHRPLSAAPQSMPDTPLHAPASGYSSQSGLSAADIDKEAPSIATLEPRASSEDQLADSPPLNRVPGLWAMTVGSKIPDISMIPFIVEDDTASAAHRWAHRDIGFDDTDTHISVHLLCLPTATVAEVNRSLDPAASPAEVAAALWRIPTSWPAKGTLVIEANPGHSVSSHAFLPSVLGEINGPLDITAHIHAGENVLRLIQLRDTSDHVRQISAMAAISQQGDFHLGEQIMAATSGFDFGCNGYVTLQQTFYSRCHPL</sequence>
<dbReference type="OrthoDB" id="432299at2759"/>
<keyword evidence="3" id="KW-1185">Reference proteome</keyword>
<dbReference type="Proteomes" id="UP000194127">
    <property type="component" value="Unassembled WGS sequence"/>
</dbReference>
<feature type="region of interest" description="Disordered" evidence="1">
    <location>
        <begin position="296"/>
        <end position="337"/>
    </location>
</feature>
<organism evidence="2 3">
    <name type="scientific">Postia placenta MAD-698-R-SB12</name>
    <dbReference type="NCBI Taxonomy" id="670580"/>
    <lineage>
        <taxon>Eukaryota</taxon>
        <taxon>Fungi</taxon>
        <taxon>Dikarya</taxon>
        <taxon>Basidiomycota</taxon>
        <taxon>Agaricomycotina</taxon>
        <taxon>Agaricomycetes</taxon>
        <taxon>Polyporales</taxon>
        <taxon>Adustoporiaceae</taxon>
        <taxon>Rhodonia</taxon>
    </lineage>
</organism>
<dbReference type="EMBL" id="KZ110607">
    <property type="protein sequence ID" value="OSX57679.1"/>
    <property type="molecule type" value="Genomic_DNA"/>
</dbReference>
<reference evidence="2 3" key="1">
    <citation type="submission" date="2017-04" db="EMBL/GenBank/DDBJ databases">
        <title>Genome Sequence of the Model Brown-Rot Fungus Postia placenta SB12.</title>
        <authorList>
            <consortium name="DOE Joint Genome Institute"/>
            <person name="Gaskell J."/>
            <person name="Kersten P."/>
            <person name="Larrondo L.F."/>
            <person name="Canessa P."/>
            <person name="Martinez D."/>
            <person name="Hibbett D."/>
            <person name="Schmoll M."/>
            <person name="Kubicek C.P."/>
            <person name="Martinez A.T."/>
            <person name="Yadav J."/>
            <person name="Master E."/>
            <person name="Magnuson J.K."/>
            <person name="James T."/>
            <person name="Yaver D."/>
            <person name="Berka R."/>
            <person name="Labutti K."/>
            <person name="Lipzen A."/>
            <person name="Aerts A."/>
            <person name="Barry K."/>
            <person name="Henrissat B."/>
            <person name="Blanchette R."/>
            <person name="Grigoriev I."/>
            <person name="Cullen D."/>
        </authorList>
    </citation>
    <scope>NUCLEOTIDE SEQUENCE [LARGE SCALE GENOMIC DNA]</scope>
    <source>
        <strain evidence="2 3">MAD-698-R-SB12</strain>
    </source>
</reference>
<evidence type="ECO:0000256" key="1">
    <source>
        <dbReference type="SAM" id="MobiDB-lite"/>
    </source>
</evidence>